<proteinExistence type="inferred from homology"/>
<evidence type="ECO:0000256" key="3">
    <source>
        <dbReference type="ARBA" id="ARBA00022777"/>
    </source>
</evidence>
<comment type="similarity">
    <text evidence="6">Belongs to the GTP-dependent DPCK family.</text>
</comment>
<comment type="catalytic activity">
    <reaction evidence="6">
        <text>3'-dephospho-CoA + GTP = GDP + CoA + H(+)</text>
        <dbReference type="Rhea" id="RHEA:61156"/>
        <dbReference type="ChEBI" id="CHEBI:15378"/>
        <dbReference type="ChEBI" id="CHEBI:37565"/>
        <dbReference type="ChEBI" id="CHEBI:57287"/>
        <dbReference type="ChEBI" id="CHEBI:57328"/>
        <dbReference type="ChEBI" id="CHEBI:58189"/>
        <dbReference type="EC" id="2.7.1.237"/>
    </reaction>
</comment>
<gene>
    <name evidence="7" type="ORF">ENM11_01440</name>
</gene>
<evidence type="ECO:0000256" key="2">
    <source>
        <dbReference type="ARBA" id="ARBA00022741"/>
    </source>
</evidence>
<comment type="caution">
    <text evidence="7">The sequence shown here is derived from an EMBL/GenBank/DDBJ whole genome shotgun (WGS) entry which is preliminary data.</text>
</comment>
<evidence type="ECO:0000313" key="7">
    <source>
        <dbReference type="EMBL" id="HHK67806.1"/>
    </source>
</evidence>
<comment type="pathway">
    <text evidence="6">Cofactor biosynthesis; coenzyme A biosynthesis.</text>
</comment>
<dbReference type="PANTHER" id="PTHR40732">
    <property type="entry name" value="UPF0218 PROTEIN TK1697"/>
    <property type="match status" value="1"/>
</dbReference>
<keyword evidence="3 6" id="KW-0418">Kinase</keyword>
<organism evidence="7">
    <name type="scientific">Caldiarchaeum subterraneum</name>
    <dbReference type="NCBI Taxonomy" id="311458"/>
    <lineage>
        <taxon>Archaea</taxon>
        <taxon>Nitrososphaerota</taxon>
        <taxon>Candidatus Caldarchaeales</taxon>
        <taxon>Candidatus Caldarchaeaceae</taxon>
        <taxon>Candidatus Caldarchaeum</taxon>
    </lineage>
</organism>
<evidence type="ECO:0000256" key="1">
    <source>
        <dbReference type="ARBA" id="ARBA00022679"/>
    </source>
</evidence>
<keyword evidence="1 6" id="KW-0808">Transferase</keyword>
<feature type="binding site" evidence="6">
    <location>
        <position position="72"/>
    </location>
    <ligand>
        <name>GTP</name>
        <dbReference type="ChEBI" id="CHEBI:37565"/>
    </ligand>
</feature>
<evidence type="ECO:0000256" key="4">
    <source>
        <dbReference type="ARBA" id="ARBA00022993"/>
    </source>
</evidence>
<evidence type="ECO:0000256" key="5">
    <source>
        <dbReference type="ARBA" id="ARBA00023134"/>
    </source>
</evidence>
<feature type="binding site" evidence="6">
    <location>
        <position position="125"/>
    </location>
    <ligand>
        <name>GTP</name>
        <dbReference type="ChEBI" id="CHEBI:37565"/>
    </ligand>
</feature>
<dbReference type="AlphaFoldDB" id="A0A7C5Q757"/>
<dbReference type="EC" id="2.7.1.237" evidence="6"/>
<evidence type="ECO:0000256" key="6">
    <source>
        <dbReference type="HAMAP-Rule" id="MF_00590"/>
    </source>
</evidence>
<keyword evidence="5 6" id="KW-0342">GTP-binding</keyword>
<sequence>MPSKSTENLWSKAVFFSEALKERVRKPLGELRHGDLRPDEEFTTAKPLVVVGDYTFGRFLSLGVKPDVVIVDMKVERRHVGVPNLQGYAVRRITNPAGTITPEAAAAVVETVRAGHGALLVEGEEDLLALPALSVLPDTGLLVYGQPGQGYVVVRGGEPAWRLVRDIVEQARA</sequence>
<keyword evidence="4 6" id="KW-0173">Coenzyme A biosynthesis</keyword>
<dbReference type="UniPathway" id="UPA00241"/>
<dbReference type="GO" id="GO:0015937">
    <property type="term" value="P:coenzyme A biosynthetic process"/>
    <property type="evidence" value="ECO:0007669"/>
    <property type="project" value="UniProtKB-UniRule"/>
</dbReference>
<accession>A0A7C5Q757</accession>
<comment type="function">
    <text evidence="6">Catalyzes the GTP-dependent phosphorylation of the 3'-hydroxyl group of dephosphocoenzyme A to form coenzyme A (CoA).</text>
</comment>
<name>A0A7C5Q757_CALS0</name>
<dbReference type="HAMAP" id="MF_00590">
    <property type="entry name" value="Dephospho_CoA_kinase_GTP_dep"/>
    <property type="match status" value="1"/>
</dbReference>
<dbReference type="PANTHER" id="PTHR40732:SF1">
    <property type="entry name" value="GTP-DEPENDENT DEPHOSPHO-COA KINASE"/>
    <property type="match status" value="1"/>
</dbReference>
<dbReference type="Pfam" id="PF04019">
    <property type="entry name" value="DUF359"/>
    <property type="match status" value="1"/>
</dbReference>
<feature type="binding site" evidence="6">
    <location>
        <position position="53"/>
    </location>
    <ligand>
        <name>GTP</name>
        <dbReference type="ChEBI" id="CHEBI:37565"/>
    </ligand>
</feature>
<dbReference type="EMBL" id="DRWN01000013">
    <property type="protein sequence ID" value="HHK67806.1"/>
    <property type="molecule type" value="Genomic_DNA"/>
</dbReference>
<protein>
    <recommendedName>
        <fullName evidence="6">GTP-dependent dephospho-CoA kinase</fullName>
        <ecNumber evidence="6">2.7.1.237</ecNumber>
    </recommendedName>
    <alternativeName>
        <fullName evidence="6">Dephospho-coenzyme A kinase</fullName>
        <shortName evidence="6">DPCK</shortName>
    </alternativeName>
</protein>
<keyword evidence="2 6" id="KW-0547">Nucleotide-binding</keyword>
<comment type="caution">
    <text evidence="6">Lacks conserved residue(s) required for the propagation of feature annotation.</text>
</comment>
<dbReference type="InterPro" id="IPR007164">
    <property type="entry name" value="GTP-dep_dephospho-CoA_kin"/>
</dbReference>
<dbReference type="GO" id="GO:0016301">
    <property type="term" value="F:kinase activity"/>
    <property type="evidence" value="ECO:0007669"/>
    <property type="project" value="UniProtKB-UniRule"/>
</dbReference>
<feature type="binding site" evidence="6">
    <location>
        <position position="74"/>
    </location>
    <ligand>
        <name>GTP</name>
        <dbReference type="ChEBI" id="CHEBI:37565"/>
    </ligand>
</feature>
<reference evidence="7" key="1">
    <citation type="journal article" date="2020" name="mSystems">
        <title>Genome- and Community-Level Interaction Insights into Carbon Utilization and Element Cycling Functions of Hydrothermarchaeota in Hydrothermal Sediment.</title>
        <authorList>
            <person name="Zhou Z."/>
            <person name="Liu Y."/>
            <person name="Xu W."/>
            <person name="Pan J."/>
            <person name="Luo Z.H."/>
            <person name="Li M."/>
        </authorList>
    </citation>
    <scope>NUCLEOTIDE SEQUENCE [LARGE SCALE GENOMIC DNA]</scope>
    <source>
        <strain evidence="7">SpSt-1056</strain>
    </source>
</reference>
<dbReference type="GO" id="GO:0005525">
    <property type="term" value="F:GTP binding"/>
    <property type="evidence" value="ECO:0007669"/>
    <property type="project" value="UniProtKB-UniRule"/>
</dbReference>